<comment type="subcellular location">
    <subcellularLocation>
        <location evidence="1">Cytoplasm</location>
    </subcellularLocation>
</comment>
<sequence length="101" mass="10966">MTTAEQTPGGWSTEAPANGQAVCNSLAVFSDVEKAADTKFPVFIPIRFRTQIVKGTNYLVNVAVALDECVHVMVYVPCDEGKLTLTGIQYPKTMTDPLVPF</sequence>
<dbReference type="PANTHER" id="PTHR11414">
    <property type="entry name" value="CYSTATIN FAMILY MEMBER"/>
    <property type="match status" value="1"/>
</dbReference>
<organism evidence="7 8">
    <name type="scientific">Phoxinus phoxinus</name>
    <name type="common">Eurasian minnow</name>
    <dbReference type="NCBI Taxonomy" id="58324"/>
    <lineage>
        <taxon>Eukaryota</taxon>
        <taxon>Metazoa</taxon>
        <taxon>Chordata</taxon>
        <taxon>Craniata</taxon>
        <taxon>Vertebrata</taxon>
        <taxon>Euteleostomi</taxon>
        <taxon>Actinopterygii</taxon>
        <taxon>Neopterygii</taxon>
        <taxon>Teleostei</taxon>
        <taxon>Ostariophysi</taxon>
        <taxon>Cypriniformes</taxon>
        <taxon>Leuciscidae</taxon>
        <taxon>Phoxininae</taxon>
        <taxon>Phoxinus</taxon>
    </lineage>
</organism>
<comment type="caution">
    <text evidence="7">The sequence shown here is derived from an EMBL/GenBank/DDBJ whole genome shotgun (WGS) entry which is preliminary data.</text>
</comment>
<dbReference type="Gene3D" id="3.10.450.10">
    <property type="match status" value="1"/>
</dbReference>
<evidence type="ECO:0000256" key="4">
    <source>
        <dbReference type="ARBA" id="ARBA00022690"/>
    </source>
</evidence>
<keyword evidence="3" id="KW-0963">Cytoplasm</keyword>
<dbReference type="Proteomes" id="UP001364617">
    <property type="component" value="Unassembled WGS sequence"/>
</dbReference>
<keyword evidence="4" id="KW-0646">Protease inhibitor</keyword>
<dbReference type="PANTHER" id="PTHR11414:SF21">
    <property type="entry name" value="CYSTATIN 14A, TANDEM DUPLICATE 1-RELATED"/>
    <property type="match status" value="1"/>
</dbReference>
<evidence type="ECO:0000256" key="3">
    <source>
        <dbReference type="ARBA" id="ARBA00022490"/>
    </source>
</evidence>
<evidence type="ECO:0000313" key="7">
    <source>
        <dbReference type="EMBL" id="KAK7172539.1"/>
    </source>
</evidence>
<gene>
    <name evidence="7" type="ORF">R3I93_002605</name>
</gene>
<reference evidence="7 8" key="1">
    <citation type="submission" date="2024-02" db="EMBL/GenBank/DDBJ databases">
        <title>Chromosome-level genome assembly of the Eurasian Minnow (Phoxinus phoxinus).</title>
        <authorList>
            <person name="Oriowo T.O."/>
            <person name="Martin S."/>
            <person name="Stange M."/>
            <person name="Chrysostomakis Y."/>
            <person name="Brown T."/>
            <person name="Winkler S."/>
            <person name="Kukowka S."/>
            <person name="Myers E.W."/>
            <person name="Bohne A."/>
        </authorList>
    </citation>
    <scope>NUCLEOTIDE SEQUENCE [LARGE SCALE GENOMIC DNA]</scope>
    <source>
        <strain evidence="7">ZFMK-TIS-60720</strain>
        <tissue evidence="7">Whole Organism</tissue>
    </source>
</reference>
<dbReference type="PRINTS" id="PR00295">
    <property type="entry name" value="STEFINA"/>
</dbReference>
<comment type="similarity">
    <text evidence="2">Belongs to the cystatin family.</text>
</comment>
<evidence type="ECO:0000313" key="8">
    <source>
        <dbReference type="Proteomes" id="UP001364617"/>
    </source>
</evidence>
<evidence type="ECO:0000256" key="5">
    <source>
        <dbReference type="ARBA" id="ARBA00022704"/>
    </source>
</evidence>
<dbReference type="InterPro" id="IPR000010">
    <property type="entry name" value="Cystatin_dom"/>
</dbReference>
<dbReference type="AlphaFoldDB" id="A0AAN9DE48"/>
<protein>
    <recommendedName>
        <fullName evidence="6">Cystatin domain-containing protein</fullName>
    </recommendedName>
</protein>
<feature type="domain" description="Cystatin" evidence="6">
    <location>
        <begin position="33"/>
        <end position="79"/>
    </location>
</feature>
<dbReference type="Pfam" id="PF00031">
    <property type="entry name" value="Cystatin"/>
    <property type="match status" value="1"/>
</dbReference>
<dbReference type="SUPFAM" id="SSF54403">
    <property type="entry name" value="Cystatin/monellin"/>
    <property type="match status" value="1"/>
</dbReference>
<dbReference type="InterPro" id="IPR001713">
    <property type="entry name" value="Prot_inh_stefin"/>
</dbReference>
<proteinExistence type="inferred from homology"/>
<keyword evidence="8" id="KW-1185">Reference proteome</keyword>
<dbReference type="EMBL" id="JAYKXH010000003">
    <property type="protein sequence ID" value="KAK7172539.1"/>
    <property type="molecule type" value="Genomic_DNA"/>
</dbReference>
<dbReference type="GO" id="GO:0005829">
    <property type="term" value="C:cytosol"/>
    <property type="evidence" value="ECO:0007669"/>
    <property type="project" value="TreeGrafter"/>
</dbReference>
<dbReference type="GO" id="GO:0004869">
    <property type="term" value="F:cysteine-type endopeptidase inhibitor activity"/>
    <property type="evidence" value="ECO:0007669"/>
    <property type="project" value="UniProtKB-KW"/>
</dbReference>
<evidence type="ECO:0000256" key="2">
    <source>
        <dbReference type="ARBA" id="ARBA00009403"/>
    </source>
</evidence>
<dbReference type="InterPro" id="IPR046350">
    <property type="entry name" value="Cystatin_sf"/>
</dbReference>
<keyword evidence="5" id="KW-0789">Thiol protease inhibitor</keyword>
<accession>A0AAN9DE48</accession>
<name>A0AAN9DE48_9TELE</name>
<evidence type="ECO:0000256" key="1">
    <source>
        <dbReference type="ARBA" id="ARBA00004496"/>
    </source>
</evidence>
<evidence type="ECO:0000259" key="6">
    <source>
        <dbReference type="Pfam" id="PF00031"/>
    </source>
</evidence>